<gene>
    <name evidence="4" type="ORF">H0A36_21275</name>
</gene>
<dbReference type="Pfam" id="PF00497">
    <property type="entry name" value="SBP_bac_3"/>
    <property type="match status" value="1"/>
</dbReference>
<dbReference type="PANTHER" id="PTHR35936">
    <property type="entry name" value="MEMBRANE-BOUND LYTIC MUREIN TRANSGLYCOSYLASE F"/>
    <property type="match status" value="1"/>
</dbReference>
<dbReference type="SMART" id="SM00062">
    <property type="entry name" value="PBPb"/>
    <property type="match status" value="1"/>
</dbReference>
<evidence type="ECO:0000256" key="1">
    <source>
        <dbReference type="ARBA" id="ARBA00010333"/>
    </source>
</evidence>
<proteinExistence type="inferred from homology"/>
<evidence type="ECO:0000313" key="5">
    <source>
        <dbReference type="Proteomes" id="UP000569732"/>
    </source>
</evidence>
<dbReference type="RefSeq" id="WP_180570554.1">
    <property type="nucleotide sequence ID" value="NZ_JACCKB010000044.1"/>
</dbReference>
<dbReference type="PANTHER" id="PTHR35936:SF6">
    <property type="entry name" value="AMINO ACID ABC TRANSPORTER SUBSTRATE-BINDING PAAT FAMILY PROTEIN"/>
    <property type="match status" value="1"/>
</dbReference>
<keyword evidence="2" id="KW-0732">Signal</keyword>
<sequence>MSIQYILIIISLLASFNLWAKELKLCGVEWPPFTYGENNRLVKGISIDVYKEAFPRMEMKFTADQLPWARCLKDVEDGYYDAVIDNANLPPYIVADTPTSVYPLGIYVRNDFPQDKFSWDSITGKSVAMVTAYDYTKKIAAFTGWKRVDFASDEKVLQALQLKRYNYALIDVFSAPILSKKVGIEIKLLKPVVDSTNLYLAFSPKNSHLVKQFDEAIKVMIKEGIMDIIYRKYISMSYSEVLKLSQEAQ</sequence>
<evidence type="ECO:0000313" key="4">
    <source>
        <dbReference type="EMBL" id="NYZ68550.1"/>
    </source>
</evidence>
<name>A0A853I3P0_9GAMM</name>
<evidence type="ECO:0000259" key="3">
    <source>
        <dbReference type="SMART" id="SM00062"/>
    </source>
</evidence>
<dbReference type="SUPFAM" id="SSF53850">
    <property type="entry name" value="Periplasmic binding protein-like II"/>
    <property type="match status" value="1"/>
</dbReference>
<dbReference type="AlphaFoldDB" id="A0A853I3P0"/>
<feature type="domain" description="Solute-binding protein family 3/N-terminal" evidence="3">
    <location>
        <begin position="22"/>
        <end position="237"/>
    </location>
</feature>
<comment type="caution">
    <text evidence="4">The sequence shown here is derived from an EMBL/GenBank/DDBJ whole genome shotgun (WGS) entry which is preliminary data.</text>
</comment>
<protein>
    <submittedName>
        <fullName evidence="4">Transporter substrate-binding domain-containing protein</fullName>
    </submittedName>
</protein>
<dbReference type="Proteomes" id="UP000569732">
    <property type="component" value="Unassembled WGS sequence"/>
</dbReference>
<dbReference type="Gene3D" id="3.40.190.10">
    <property type="entry name" value="Periplasmic binding protein-like II"/>
    <property type="match status" value="2"/>
</dbReference>
<dbReference type="EMBL" id="JACCKB010000044">
    <property type="protein sequence ID" value="NYZ68550.1"/>
    <property type="molecule type" value="Genomic_DNA"/>
</dbReference>
<evidence type="ECO:0000256" key="2">
    <source>
        <dbReference type="ARBA" id="ARBA00022729"/>
    </source>
</evidence>
<accession>A0A853I3P0</accession>
<reference evidence="4 5" key="1">
    <citation type="submission" date="2020-07" db="EMBL/GenBank/DDBJ databases">
        <title>Endozoicomonas sp. nov., isolated from sediment.</title>
        <authorList>
            <person name="Gu T."/>
        </authorList>
    </citation>
    <scope>NUCLEOTIDE SEQUENCE [LARGE SCALE GENOMIC DNA]</scope>
    <source>
        <strain evidence="4 5">SM1973</strain>
    </source>
</reference>
<comment type="similarity">
    <text evidence="1">Belongs to the bacterial solute-binding protein 3 family.</text>
</comment>
<dbReference type="InterPro" id="IPR001638">
    <property type="entry name" value="Solute-binding_3/MltF_N"/>
</dbReference>
<organism evidence="4 5">
    <name type="scientific">Spartinivicinus marinus</name>
    <dbReference type="NCBI Taxonomy" id="2994442"/>
    <lineage>
        <taxon>Bacteria</taxon>
        <taxon>Pseudomonadati</taxon>
        <taxon>Pseudomonadota</taxon>
        <taxon>Gammaproteobacteria</taxon>
        <taxon>Oceanospirillales</taxon>
        <taxon>Zooshikellaceae</taxon>
        <taxon>Spartinivicinus</taxon>
    </lineage>
</organism>
<keyword evidence="5" id="KW-1185">Reference proteome</keyword>